<dbReference type="GO" id="GO:0016853">
    <property type="term" value="F:isomerase activity"/>
    <property type="evidence" value="ECO:0007669"/>
    <property type="project" value="UniProtKB-KW"/>
</dbReference>
<gene>
    <name evidence="2" type="ORF">ET33_32935</name>
</gene>
<keyword evidence="2" id="KW-0413">Isomerase</keyword>
<dbReference type="InterPro" id="IPR013022">
    <property type="entry name" value="Xyl_isomerase-like_TIM-brl"/>
</dbReference>
<dbReference type="Proteomes" id="UP000028123">
    <property type="component" value="Unassembled WGS sequence"/>
</dbReference>
<dbReference type="InterPro" id="IPR036237">
    <property type="entry name" value="Xyl_isomerase-like_sf"/>
</dbReference>
<dbReference type="AlphaFoldDB" id="A0A081P7H5"/>
<dbReference type="EMBL" id="JNVM01000006">
    <property type="protein sequence ID" value="KEQ26648.1"/>
    <property type="molecule type" value="Genomic_DNA"/>
</dbReference>
<dbReference type="eggNOG" id="COG1082">
    <property type="taxonomic scope" value="Bacteria"/>
</dbReference>
<comment type="caution">
    <text evidence="2">The sequence shown here is derived from an EMBL/GenBank/DDBJ whole genome shotgun (WGS) entry which is preliminary data.</text>
</comment>
<organism evidence="2 3">
    <name type="scientific">Paenibacillus tyrfis</name>
    <dbReference type="NCBI Taxonomy" id="1501230"/>
    <lineage>
        <taxon>Bacteria</taxon>
        <taxon>Bacillati</taxon>
        <taxon>Bacillota</taxon>
        <taxon>Bacilli</taxon>
        <taxon>Bacillales</taxon>
        <taxon>Paenibacillaceae</taxon>
        <taxon>Paenibacillus</taxon>
    </lineage>
</organism>
<dbReference type="OrthoDB" id="9782626at2"/>
<dbReference type="Gene3D" id="3.20.20.150">
    <property type="entry name" value="Divalent-metal-dependent TIM barrel enzymes"/>
    <property type="match status" value="1"/>
</dbReference>
<dbReference type="PANTHER" id="PTHR12110">
    <property type="entry name" value="HYDROXYPYRUVATE ISOMERASE"/>
    <property type="match status" value="1"/>
</dbReference>
<dbReference type="Pfam" id="PF01261">
    <property type="entry name" value="AP_endonuc_2"/>
    <property type="match status" value="1"/>
</dbReference>
<sequence>MIKGLTRAGIGEAGPIDKFVELASRFGFGAVDAHGQELEEWIAAAGLEQVRGFLQEKQVRIGAIGLAAEWRQSEDAFREGLPRLAAEAAAASKLGVTACCTYVLPSTDENAARFMAVATRRLRLCADILEAYGIRLGLEFVGPHHLRTRWSHPFLWDAESMLEWIDTIGKSSVGLLFDAYHWHTTGGTAADIAKLRADQIVHVHINDAKDVPIAEVLDNDRLYPGEGVIDLTTFLQGLHRIGYTGVVAQEILTPQPPADTAEALAARSQHAFKRVYEKAGLA</sequence>
<dbReference type="RefSeq" id="WP_036679527.1">
    <property type="nucleotide sequence ID" value="NZ_JNVM01000006.1"/>
</dbReference>
<protein>
    <submittedName>
        <fullName evidence="2">Xylose isomerase</fullName>
    </submittedName>
</protein>
<reference evidence="2 3" key="1">
    <citation type="submission" date="2014-06" db="EMBL/GenBank/DDBJ databases">
        <title>Draft genome sequence of Paenibacillus sp. MSt1.</title>
        <authorList>
            <person name="Aw Y.K."/>
            <person name="Ong K.S."/>
            <person name="Gan H.M."/>
            <person name="Lee S.M."/>
        </authorList>
    </citation>
    <scope>NUCLEOTIDE SEQUENCE [LARGE SCALE GENOMIC DNA]</scope>
    <source>
        <strain evidence="2 3">MSt1</strain>
    </source>
</reference>
<accession>A0A081P7H5</accession>
<dbReference type="InterPro" id="IPR050312">
    <property type="entry name" value="IolE/XylAMocC-like"/>
</dbReference>
<name>A0A081P7H5_9BACL</name>
<evidence type="ECO:0000259" key="1">
    <source>
        <dbReference type="Pfam" id="PF01261"/>
    </source>
</evidence>
<keyword evidence="3" id="KW-1185">Reference proteome</keyword>
<evidence type="ECO:0000313" key="3">
    <source>
        <dbReference type="Proteomes" id="UP000028123"/>
    </source>
</evidence>
<feature type="domain" description="Xylose isomerase-like TIM barrel" evidence="1">
    <location>
        <begin position="20"/>
        <end position="264"/>
    </location>
</feature>
<dbReference type="PANTHER" id="PTHR12110:SF21">
    <property type="entry name" value="XYLOSE ISOMERASE-LIKE TIM BARREL DOMAIN-CONTAINING PROTEIN"/>
    <property type="match status" value="1"/>
</dbReference>
<evidence type="ECO:0000313" key="2">
    <source>
        <dbReference type="EMBL" id="KEQ26648.1"/>
    </source>
</evidence>
<dbReference type="SUPFAM" id="SSF51658">
    <property type="entry name" value="Xylose isomerase-like"/>
    <property type="match status" value="1"/>
</dbReference>
<proteinExistence type="predicted"/>